<dbReference type="PIRSF" id="PIRSF025023">
    <property type="entry name" value="Spt4"/>
    <property type="match status" value="1"/>
</dbReference>
<dbReference type="CDD" id="cd07973">
    <property type="entry name" value="Spt4"/>
    <property type="match status" value="1"/>
</dbReference>
<dbReference type="EMBL" id="HACM01010549">
    <property type="protein sequence ID" value="CRZ10991.1"/>
    <property type="molecule type" value="Transcribed_RNA"/>
</dbReference>
<evidence type="ECO:0000256" key="1">
    <source>
        <dbReference type="ARBA" id="ARBA00004123"/>
    </source>
</evidence>
<organism evidence="6">
    <name type="scientific">Spongospora subterranea</name>
    <dbReference type="NCBI Taxonomy" id="70186"/>
    <lineage>
        <taxon>Eukaryota</taxon>
        <taxon>Sar</taxon>
        <taxon>Rhizaria</taxon>
        <taxon>Endomyxa</taxon>
        <taxon>Phytomyxea</taxon>
        <taxon>Plasmodiophorida</taxon>
        <taxon>Plasmodiophoridae</taxon>
        <taxon>Spongospora</taxon>
    </lineage>
</organism>
<reference evidence="6" key="1">
    <citation type="submission" date="2015-04" db="EMBL/GenBank/DDBJ databases">
        <title>The genome sequence of the plant pathogenic Rhizarian Plasmodiophora brassicae reveals insights in its biotrophic life cycle and the origin of chitin synthesis.</title>
        <authorList>
            <person name="Schwelm A."/>
            <person name="Fogelqvist J."/>
            <person name="Knaust A."/>
            <person name="Julke S."/>
            <person name="Lilja T."/>
            <person name="Dhandapani V."/>
            <person name="Bonilla-Rosso G."/>
            <person name="Karlsson M."/>
            <person name="Shevchenko A."/>
            <person name="Choi S.R."/>
            <person name="Kim H.G."/>
            <person name="Park J.Y."/>
            <person name="Lim Y.P."/>
            <person name="Ludwig-Muller J."/>
            <person name="Dixelius C."/>
        </authorList>
    </citation>
    <scope>NUCLEOTIDE SEQUENCE</scope>
    <source>
        <tissue evidence="6">Potato root galls</tissue>
    </source>
</reference>
<dbReference type="PANTHER" id="PTHR12882:SF1">
    <property type="entry name" value="TRANSCRIPTION ELONGATION FACTOR SPT4"/>
    <property type="match status" value="1"/>
</dbReference>
<dbReference type="Gene3D" id="3.30.40.210">
    <property type="match status" value="1"/>
</dbReference>
<dbReference type="InterPro" id="IPR029040">
    <property type="entry name" value="RPABC4/Spt4"/>
</dbReference>
<dbReference type="SMART" id="SM01389">
    <property type="entry name" value="Spt4"/>
    <property type="match status" value="1"/>
</dbReference>
<dbReference type="InterPro" id="IPR009287">
    <property type="entry name" value="Spt4"/>
</dbReference>
<dbReference type="GO" id="GO:0140673">
    <property type="term" value="P:transcription elongation-coupled chromatin remodeling"/>
    <property type="evidence" value="ECO:0007669"/>
    <property type="project" value="InterPro"/>
</dbReference>
<keyword evidence="3" id="KW-0804">Transcription</keyword>
<dbReference type="GO" id="GO:0000993">
    <property type="term" value="F:RNA polymerase II complex binding"/>
    <property type="evidence" value="ECO:0007669"/>
    <property type="project" value="TreeGrafter"/>
</dbReference>
<dbReference type="GO" id="GO:0008270">
    <property type="term" value="F:zinc ion binding"/>
    <property type="evidence" value="ECO:0007669"/>
    <property type="project" value="InterPro"/>
</dbReference>
<dbReference type="InterPro" id="IPR038510">
    <property type="entry name" value="Spt4_sf"/>
</dbReference>
<evidence type="ECO:0000256" key="3">
    <source>
        <dbReference type="ARBA" id="ARBA00023163"/>
    </source>
</evidence>
<accession>A0A0H5RB09</accession>
<keyword evidence="4" id="KW-0539">Nucleus</keyword>
<evidence type="ECO:0000259" key="5">
    <source>
        <dbReference type="SMART" id="SM01389"/>
    </source>
</evidence>
<feature type="domain" description="Spt4/RpoE2 zinc finger" evidence="5">
    <location>
        <begin position="12"/>
        <end position="88"/>
    </location>
</feature>
<protein>
    <recommendedName>
        <fullName evidence="5">Spt4/RpoE2 zinc finger domain-containing protein</fullName>
    </recommendedName>
</protein>
<dbReference type="AlphaFoldDB" id="A0A0H5RB09"/>
<dbReference type="SUPFAM" id="SSF63393">
    <property type="entry name" value="RNA polymerase subunits"/>
    <property type="match status" value="1"/>
</dbReference>
<sequence>MAAAAPSSLRNLRACLQCKLVKNLADFRQNGCENCPDLGLEGDIDRITQWTSPRFEGMIALIHPRDSWVARYQEIDSLVRGCYAISCTGITPAEEDDDYE</sequence>
<dbReference type="InterPro" id="IPR022800">
    <property type="entry name" value="Spt4/RpoE2_Znf"/>
</dbReference>
<dbReference type="GO" id="GO:0032044">
    <property type="term" value="C:DSIF complex"/>
    <property type="evidence" value="ECO:0007669"/>
    <property type="project" value="TreeGrafter"/>
</dbReference>
<dbReference type="PANTHER" id="PTHR12882">
    <property type="entry name" value="SUPPRESSOR OF TY 4"/>
    <property type="match status" value="1"/>
</dbReference>
<dbReference type="GO" id="GO:0006355">
    <property type="term" value="P:regulation of DNA-templated transcription"/>
    <property type="evidence" value="ECO:0007669"/>
    <property type="project" value="InterPro"/>
</dbReference>
<evidence type="ECO:0000256" key="2">
    <source>
        <dbReference type="ARBA" id="ARBA00010464"/>
    </source>
</evidence>
<proteinExistence type="inferred from homology"/>
<comment type="subcellular location">
    <subcellularLocation>
        <location evidence="1">Nucleus</location>
    </subcellularLocation>
</comment>
<dbReference type="Pfam" id="PF06093">
    <property type="entry name" value="Spt4"/>
    <property type="match status" value="1"/>
</dbReference>
<name>A0A0H5RB09_9EUKA</name>
<evidence type="ECO:0000313" key="6">
    <source>
        <dbReference type="EMBL" id="CRZ10991.1"/>
    </source>
</evidence>
<comment type="similarity">
    <text evidence="2">Belongs to the SPT4 family.</text>
</comment>
<evidence type="ECO:0000256" key="4">
    <source>
        <dbReference type="ARBA" id="ARBA00023242"/>
    </source>
</evidence>